<dbReference type="InterPro" id="IPR014718">
    <property type="entry name" value="GH-type_carb-bd"/>
</dbReference>
<sequence length="338" mass="36864">MAERRTFGTMPSGEMVEEVVLQGGGLTAQVLTYGSVIRDLRLAGHQPPLVLGFHSLEDYFEHSPYFGATPGRCANRIARGRCLVDGKPVELERNEKGIGHLHGGSDGIAVRNWTIADLGTDHVTLEILDPAGRAGYPGNCRITATYRLLAAGVLSVRYEAETDAPTPVNLCQHSYFNLDGSSDILNHDLMLAAQHYLPVDDETIPTGEQRPVADTPFDFRTPRRIGEARLEGGPIPYDHNFCLSSERVAKRMVGRLRSAASGVSMDIMTTEPGVQFYAGSKIKASVPGLSGKAYGPFAGLCLETQVWPDAINHSTFPNVVLRPGERLVQETDYIFRKA</sequence>
<feature type="binding site" evidence="7">
    <location>
        <position position="238"/>
    </location>
    <ligand>
        <name>beta-D-galactose</name>
        <dbReference type="ChEBI" id="CHEBI:27667"/>
    </ligand>
</feature>
<dbReference type="InterPro" id="IPR015443">
    <property type="entry name" value="Aldose_1-epimerase"/>
</dbReference>
<accession>A0A7W6J5S4</accession>
<feature type="active site" description="Proton acceptor" evidence="6">
    <location>
        <position position="303"/>
    </location>
</feature>
<proteinExistence type="inferred from homology"/>
<dbReference type="CDD" id="cd09019">
    <property type="entry name" value="galactose_mutarotase_like"/>
    <property type="match status" value="1"/>
</dbReference>
<feature type="active site" description="Proton donor" evidence="6">
    <location>
        <position position="173"/>
    </location>
</feature>
<evidence type="ECO:0000313" key="10">
    <source>
        <dbReference type="Proteomes" id="UP000528286"/>
    </source>
</evidence>
<dbReference type="SUPFAM" id="SSF74650">
    <property type="entry name" value="Galactose mutarotase-like"/>
    <property type="match status" value="1"/>
</dbReference>
<dbReference type="PIRSF" id="PIRSF005096">
    <property type="entry name" value="GALM"/>
    <property type="match status" value="1"/>
</dbReference>
<dbReference type="GO" id="GO:0033499">
    <property type="term" value="P:galactose catabolic process via UDP-galactose, Leloir pathway"/>
    <property type="evidence" value="ECO:0007669"/>
    <property type="project" value="TreeGrafter"/>
</dbReference>
<dbReference type="RefSeq" id="WP_183366599.1">
    <property type="nucleotide sequence ID" value="NZ_JACIEZ010000004.1"/>
</dbReference>
<dbReference type="Pfam" id="PF01263">
    <property type="entry name" value="Aldose_epim"/>
    <property type="match status" value="1"/>
</dbReference>
<evidence type="ECO:0000256" key="3">
    <source>
        <dbReference type="ARBA" id="ARBA00023235"/>
    </source>
</evidence>
<dbReference type="UniPathway" id="UPA00242"/>
<evidence type="ECO:0000256" key="7">
    <source>
        <dbReference type="PIRSR" id="PIRSR005096-2"/>
    </source>
</evidence>
<evidence type="ECO:0000256" key="8">
    <source>
        <dbReference type="PIRSR" id="PIRSR005096-3"/>
    </source>
</evidence>
<evidence type="ECO:0000256" key="5">
    <source>
        <dbReference type="PIRNR" id="PIRNR005096"/>
    </source>
</evidence>
<dbReference type="EC" id="5.1.3.3" evidence="5"/>
<evidence type="ECO:0000256" key="6">
    <source>
        <dbReference type="PIRSR" id="PIRSR005096-1"/>
    </source>
</evidence>
<evidence type="ECO:0000313" key="9">
    <source>
        <dbReference type="EMBL" id="MBB4065306.1"/>
    </source>
</evidence>
<dbReference type="InterPro" id="IPR008183">
    <property type="entry name" value="Aldose_1/G6P_1-epimerase"/>
</dbReference>
<keyword evidence="4 5" id="KW-0119">Carbohydrate metabolism</keyword>
<comment type="similarity">
    <text evidence="2 5">Belongs to the aldose epimerase family.</text>
</comment>
<evidence type="ECO:0000256" key="4">
    <source>
        <dbReference type="ARBA" id="ARBA00023277"/>
    </source>
</evidence>
<keyword evidence="10" id="KW-1185">Reference proteome</keyword>
<comment type="caution">
    <text evidence="9">The sequence shown here is derived from an EMBL/GenBank/DDBJ whole genome shotgun (WGS) entry which is preliminary data.</text>
</comment>
<keyword evidence="3 5" id="KW-0413">Isomerase</keyword>
<dbReference type="GO" id="GO:0030246">
    <property type="term" value="F:carbohydrate binding"/>
    <property type="evidence" value="ECO:0007669"/>
    <property type="project" value="InterPro"/>
</dbReference>
<dbReference type="InterPro" id="IPR047215">
    <property type="entry name" value="Galactose_mutarotase-like"/>
</dbReference>
<feature type="binding site" evidence="8">
    <location>
        <begin position="173"/>
        <end position="175"/>
    </location>
    <ligand>
        <name>beta-D-galactose</name>
        <dbReference type="ChEBI" id="CHEBI:27667"/>
    </ligand>
</feature>
<reference evidence="9 10" key="1">
    <citation type="submission" date="2020-08" db="EMBL/GenBank/DDBJ databases">
        <title>Genomic Encyclopedia of Type Strains, Phase IV (KMG-IV): sequencing the most valuable type-strain genomes for metagenomic binning, comparative biology and taxonomic classification.</title>
        <authorList>
            <person name="Goeker M."/>
        </authorList>
    </citation>
    <scope>NUCLEOTIDE SEQUENCE [LARGE SCALE GENOMIC DNA]</scope>
    <source>
        <strain evidence="9 10">DSM 29853</strain>
    </source>
</reference>
<dbReference type="EMBL" id="JACIEZ010000004">
    <property type="protein sequence ID" value="MBB4065306.1"/>
    <property type="molecule type" value="Genomic_DNA"/>
</dbReference>
<organism evidence="9 10">
    <name type="scientific">Gellertiella hungarica</name>
    <dbReference type="NCBI Taxonomy" id="1572859"/>
    <lineage>
        <taxon>Bacteria</taxon>
        <taxon>Pseudomonadati</taxon>
        <taxon>Pseudomonadota</taxon>
        <taxon>Alphaproteobacteria</taxon>
        <taxon>Hyphomicrobiales</taxon>
        <taxon>Rhizobiaceae</taxon>
        <taxon>Gellertiella</taxon>
    </lineage>
</organism>
<feature type="binding site" evidence="8">
    <location>
        <begin position="75"/>
        <end position="76"/>
    </location>
    <ligand>
        <name>beta-D-galactose</name>
        <dbReference type="ChEBI" id="CHEBI:27667"/>
    </ligand>
</feature>
<comment type="pathway">
    <text evidence="1 5">Carbohydrate metabolism; hexose metabolism.</text>
</comment>
<dbReference type="PANTHER" id="PTHR10091:SF49">
    <property type="entry name" value="ALDOSE 1-EPIMERASE"/>
    <property type="match status" value="1"/>
</dbReference>
<dbReference type="Proteomes" id="UP000528286">
    <property type="component" value="Unassembled WGS sequence"/>
</dbReference>
<dbReference type="PANTHER" id="PTHR10091">
    <property type="entry name" value="ALDOSE-1-EPIMERASE"/>
    <property type="match status" value="1"/>
</dbReference>
<dbReference type="GO" id="GO:0006006">
    <property type="term" value="P:glucose metabolic process"/>
    <property type="evidence" value="ECO:0007669"/>
    <property type="project" value="TreeGrafter"/>
</dbReference>
<dbReference type="Gene3D" id="2.70.98.10">
    <property type="match status" value="1"/>
</dbReference>
<evidence type="ECO:0000256" key="1">
    <source>
        <dbReference type="ARBA" id="ARBA00005028"/>
    </source>
</evidence>
<name>A0A7W6J5S4_9HYPH</name>
<dbReference type="AlphaFoldDB" id="A0A7W6J5S4"/>
<gene>
    <name evidence="9" type="ORF">GGR23_002507</name>
</gene>
<protein>
    <recommendedName>
        <fullName evidence="5">Aldose 1-epimerase</fullName>
        <ecNumber evidence="5">5.1.3.3</ecNumber>
    </recommendedName>
</protein>
<dbReference type="GO" id="GO:0004034">
    <property type="term" value="F:aldose 1-epimerase activity"/>
    <property type="evidence" value="ECO:0007669"/>
    <property type="project" value="UniProtKB-EC"/>
</dbReference>
<evidence type="ECO:0000256" key="2">
    <source>
        <dbReference type="ARBA" id="ARBA00006206"/>
    </source>
</evidence>
<comment type="catalytic activity">
    <reaction evidence="5">
        <text>alpha-D-glucose = beta-D-glucose</text>
        <dbReference type="Rhea" id="RHEA:10264"/>
        <dbReference type="ChEBI" id="CHEBI:15903"/>
        <dbReference type="ChEBI" id="CHEBI:17925"/>
        <dbReference type="EC" id="5.1.3.3"/>
    </reaction>
</comment>
<dbReference type="NCBIfam" id="NF008277">
    <property type="entry name" value="PRK11055.1"/>
    <property type="match status" value="1"/>
</dbReference>
<dbReference type="InterPro" id="IPR011013">
    <property type="entry name" value="Gal_mutarotase_sf_dom"/>
</dbReference>